<gene>
    <name evidence="3" type="ORF">IAB07_05180</name>
</gene>
<dbReference type="AlphaFoldDB" id="A0A9D1MN56"/>
<dbReference type="Proteomes" id="UP000824145">
    <property type="component" value="Unassembled WGS sequence"/>
</dbReference>
<reference evidence="3" key="2">
    <citation type="journal article" date="2021" name="PeerJ">
        <title>Extensive microbial diversity within the chicken gut microbiome revealed by metagenomics and culture.</title>
        <authorList>
            <person name="Gilroy R."/>
            <person name="Ravi A."/>
            <person name="Getino M."/>
            <person name="Pursley I."/>
            <person name="Horton D.L."/>
            <person name="Alikhan N.F."/>
            <person name="Baker D."/>
            <person name="Gharbi K."/>
            <person name="Hall N."/>
            <person name="Watson M."/>
            <person name="Adriaenssens E.M."/>
            <person name="Foster-Nyarko E."/>
            <person name="Jarju S."/>
            <person name="Secka A."/>
            <person name="Antonio M."/>
            <person name="Oren A."/>
            <person name="Chaudhuri R.R."/>
            <person name="La Ragione R."/>
            <person name="Hildebrand F."/>
            <person name="Pallen M.J."/>
        </authorList>
    </citation>
    <scope>NUCLEOTIDE SEQUENCE</scope>
    <source>
        <strain evidence="3">9366</strain>
    </source>
</reference>
<feature type="domain" description="Glycosyltransferase subfamily 4-like N-terminal" evidence="2">
    <location>
        <begin position="15"/>
        <end position="177"/>
    </location>
</feature>
<evidence type="ECO:0000259" key="1">
    <source>
        <dbReference type="Pfam" id="PF00534"/>
    </source>
</evidence>
<dbReference type="InterPro" id="IPR050194">
    <property type="entry name" value="Glycosyltransferase_grp1"/>
</dbReference>
<dbReference type="Pfam" id="PF13439">
    <property type="entry name" value="Glyco_transf_4"/>
    <property type="match status" value="1"/>
</dbReference>
<dbReference type="Pfam" id="PF00534">
    <property type="entry name" value="Glycos_transf_1"/>
    <property type="match status" value="1"/>
</dbReference>
<reference evidence="3" key="1">
    <citation type="submission" date="2020-10" db="EMBL/GenBank/DDBJ databases">
        <authorList>
            <person name="Gilroy R."/>
        </authorList>
    </citation>
    <scope>NUCLEOTIDE SEQUENCE</scope>
    <source>
        <strain evidence="3">9366</strain>
    </source>
</reference>
<dbReference type="PANTHER" id="PTHR45947:SF3">
    <property type="entry name" value="SULFOQUINOVOSYL TRANSFERASE SQD2"/>
    <property type="match status" value="1"/>
</dbReference>
<name>A0A9D1MN56_9FIRM</name>
<dbReference type="SUPFAM" id="SSF53756">
    <property type="entry name" value="UDP-Glycosyltransferase/glycogen phosphorylase"/>
    <property type="match status" value="1"/>
</dbReference>
<comment type="caution">
    <text evidence="3">The sequence shown here is derived from an EMBL/GenBank/DDBJ whole genome shotgun (WGS) entry which is preliminary data.</text>
</comment>
<organism evidence="3 4">
    <name type="scientific">Candidatus Caccalectryoclostridium excrementigallinarum</name>
    <dbReference type="NCBI Taxonomy" id="2840710"/>
    <lineage>
        <taxon>Bacteria</taxon>
        <taxon>Bacillati</taxon>
        <taxon>Bacillota</taxon>
        <taxon>Clostridia</taxon>
        <taxon>Christensenellales</taxon>
        <taxon>Christensenellaceae</taxon>
        <taxon>Christensenellaceae incertae sedis</taxon>
        <taxon>Candidatus Caccalectryoclostridium</taxon>
    </lineage>
</organism>
<evidence type="ECO:0000313" key="3">
    <source>
        <dbReference type="EMBL" id="HIU63138.1"/>
    </source>
</evidence>
<dbReference type="Gene3D" id="3.40.50.2000">
    <property type="entry name" value="Glycogen Phosphorylase B"/>
    <property type="match status" value="2"/>
</dbReference>
<dbReference type="InterPro" id="IPR001296">
    <property type="entry name" value="Glyco_trans_1"/>
</dbReference>
<dbReference type="InterPro" id="IPR028098">
    <property type="entry name" value="Glyco_trans_4-like_N"/>
</dbReference>
<feature type="domain" description="Glycosyl transferase family 1" evidence="1">
    <location>
        <begin position="186"/>
        <end position="302"/>
    </location>
</feature>
<dbReference type="PANTHER" id="PTHR45947">
    <property type="entry name" value="SULFOQUINOVOSYL TRANSFERASE SQD2"/>
    <property type="match status" value="1"/>
</dbReference>
<accession>A0A9D1MN56</accession>
<dbReference type="GO" id="GO:0016757">
    <property type="term" value="F:glycosyltransferase activity"/>
    <property type="evidence" value="ECO:0007669"/>
    <property type="project" value="InterPro"/>
</dbReference>
<protein>
    <submittedName>
        <fullName evidence="3">Glycosyltransferase</fullName>
    </submittedName>
</protein>
<evidence type="ECO:0000313" key="4">
    <source>
        <dbReference type="Proteomes" id="UP000824145"/>
    </source>
</evidence>
<sequence>MKKIRVLQIVPGLRGGIGSILINFCSRLDRDKYQIDFGVHDDSHRERREFIDNTMGKVYALPRMSKDYREYKKFLSHLIEKNNYDIVHAHQNHMSFIPLKIAKRLGVPGRIMHSHATAFEGGSAIKNQVAKTINRFMMNTIANAKLACGNKAGEFIYGKRAMQKGEVVVLPNAIDIEKFRFDRSKREKMRSAFGLGVNEKVVLFVGRLVEIKNIPLCLEIIKRCENNVKLVICGSGYKEQSLKDKCARDGIASKVLFVGEREDVAAMYSMADVFLLTSFAEGFPMTVVEALSSGLPCFISDTITDEFRDFEAVKYCPLHDVDNWVETIKECPLGMRYDMVKILNKKKLNIETAVNMLSQIYDEAAKGMNITAKYMESK</sequence>
<dbReference type="EMBL" id="DVNJ01000029">
    <property type="protein sequence ID" value="HIU63138.1"/>
    <property type="molecule type" value="Genomic_DNA"/>
</dbReference>
<evidence type="ECO:0000259" key="2">
    <source>
        <dbReference type="Pfam" id="PF13439"/>
    </source>
</evidence>
<proteinExistence type="predicted"/>